<proteinExistence type="predicted"/>
<evidence type="ECO:0000256" key="2">
    <source>
        <dbReference type="ARBA" id="ARBA00022723"/>
    </source>
</evidence>
<keyword evidence="5" id="KW-0411">Iron-sulfur</keyword>
<evidence type="ECO:0000256" key="3">
    <source>
        <dbReference type="ARBA" id="ARBA00023002"/>
    </source>
</evidence>
<comment type="caution">
    <text evidence="8">The sequence shown here is derived from an EMBL/GenBank/DDBJ whole genome shotgun (WGS) entry which is preliminary data.</text>
</comment>
<evidence type="ECO:0000256" key="1">
    <source>
        <dbReference type="ARBA" id="ARBA00022714"/>
    </source>
</evidence>
<gene>
    <name evidence="8" type="ORF">EV677_2623</name>
</gene>
<evidence type="ECO:0000256" key="4">
    <source>
        <dbReference type="ARBA" id="ARBA00023004"/>
    </source>
</evidence>
<dbReference type="NCBIfam" id="TIGR02378">
    <property type="entry name" value="nirD_assim_sml"/>
    <property type="match status" value="1"/>
</dbReference>
<accession>A0A4R6G3V7</accession>
<sequence length="117" mass="12496">MSNQWKVICKVTDIPVLGSRVVNRTDKPNVAIFRNSEDKVFALLDRCPHKGGPLSQGIVFGERVACPLHNWSIGLGDGCAAAPDEGCTQKYSVKVEGGDVYLDVIELNAPVSEAAAA</sequence>
<keyword evidence="6" id="KW-0534">Nitrate assimilation</keyword>
<dbReference type="GO" id="GO:0046872">
    <property type="term" value="F:metal ion binding"/>
    <property type="evidence" value="ECO:0007669"/>
    <property type="project" value="UniProtKB-KW"/>
</dbReference>
<organism evidence="8 9">
    <name type="scientific">Herminiimonas fonticola</name>
    <dbReference type="NCBI Taxonomy" id="303380"/>
    <lineage>
        <taxon>Bacteria</taxon>
        <taxon>Pseudomonadati</taxon>
        <taxon>Pseudomonadota</taxon>
        <taxon>Betaproteobacteria</taxon>
        <taxon>Burkholderiales</taxon>
        <taxon>Oxalobacteraceae</taxon>
        <taxon>Herminiimonas</taxon>
    </lineage>
</organism>
<dbReference type="Pfam" id="PF00355">
    <property type="entry name" value="Rieske"/>
    <property type="match status" value="1"/>
</dbReference>
<evidence type="ECO:0000259" key="7">
    <source>
        <dbReference type="PROSITE" id="PS51296"/>
    </source>
</evidence>
<dbReference type="InterPro" id="IPR017941">
    <property type="entry name" value="Rieske_2Fe-2S"/>
</dbReference>
<dbReference type="RefSeq" id="WP_112992914.1">
    <property type="nucleotide sequence ID" value="NZ_PTLZ01000004.1"/>
</dbReference>
<dbReference type="Proteomes" id="UP000294737">
    <property type="component" value="Unassembled WGS sequence"/>
</dbReference>
<dbReference type="InterPro" id="IPR012748">
    <property type="entry name" value="Rieske-like_NirD"/>
</dbReference>
<dbReference type="InterPro" id="IPR036922">
    <property type="entry name" value="Rieske_2Fe-2S_sf"/>
</dbReference>
<evidence type="ECO:0000256" key="6">
    <source>
        <dbReference type="ARBA" id="ARBA00023063"/>
    </source>
</evidence>
<feature type="domain" description="Rieske" evidence="7">
    <location>
        <begin position="6"/>
        <end position="102"/>
    </location>
</feature>
<dbReference type="PANTHER" id="PTHR21496">
    <property type="entry name" value="FERREDOXIN-RELATED"/>
    <property type="match status" value="1"/>
</dbReference>
<dbReference type="GO" id="GO:0051537">
    <property type="term" value="F:2 iron, 2 sulfur cluster binding"/>
    <property type="evidence" value="ECO:0007669"/>
    <property type="project" value="UniProtKB-KW"/>
</dbReference>
<dbReference type="GO" id="GO:0008942">
    <property type="term" value="F:nitrite reductase [NAD(P)H] activity"/>
    <property type="evidence" value="ECO:0007669"/>
    <property type="project" value="InterPro"/>
</dbReference>
<reference evidence="8 9" key="1">
    <citation type="submission" date="2019-03" db="EMBL/GenBank/DDBJ databases">
        <title>Genomic Encyclopedia of Type Strains, Phase IV (KMG-IV): sequencing the most valuable type-strain genomes for metagenomic binning, comparative biology and taxonomic classification.</title>
        <authorList>
            <person name="Goeker M."/>
        </authorList>
    </citation>
    <scope>NUCLEOTIDE SEQUENCE [LARGE SCALE GENOMIC DNA]</scope>
    <source>
        <strain evidence="8 9">DSM 18555</strain>
    </source>
</reference>
<dbReference type="AlphaFoldDB" id="A0A4R6G3V7"/>
<dbReference type="PROSITE" id="PS51296">
    <property type="entry name" value="RIESKE"/>
    <property type="match status" value="1"/>
</dbReference>
<evidence type="ECO:0000256" key="5">
    <source>
        <dbReference type="ARBA" id="ARBA00023014"/>
    </source>
</evidence>
<dbReference type="OrthoDB" id="9769355at2"/>
<keyword evidence="9" id="KW-1185">Reference proteome</keyword>
<evidence type="ECO:0000313" key="8">
    <source>
        <dbReference type="EMBL" id="TDN89033.1"/>
    </source>
</evidence>
<keyword evidence="1" id="KW-0001">2Fe-2S</keyword>
<keyword evidence="2" id="KW-0479">Metal-binding</keyword>
<keyword evidence="4" id="KW-0408">Iron</keyword>
<dbReference type="SUPFAM" id="SSF50022">
    <property type="entry name" value="ISP domain"/>
    <property type="match status" value="1"/>
</dbReference>
<dbReference type="PANTHER" id="PTHR21496:SF23">
    <property type="entry name" value="3-PHENYLPROPIONATE_CINNAMIC ACID DIOXYGENASE FERREDOXIN SUBUNIT"/>
    <property type="match status" value="1"/>
</dbReference>
<dbReference type="EMBL" id="SNWF01000006">
    <property type="protein sequence ID" value="TDN89033.1"/>
    <property type="molecule type" value="Genomic_DNA"/>
</dbReference>
<name>A0A4R6G3V7_9BURK</name>
<dbReference type="CDD" id="cd03530">
    <property type="entry name" value="Rieske_NirD_small_Bacillus"/>
    <property type="match status" value="1"/>
</dbReference>
<protein>
    <submittedName>
        <fullName evidence="8">Assimilatory nitrite reductase (NAD(P)H) small subunit</fullName>
    </submittedName>
</protein>
<keyword evidence="3" id="KW-0560">Oxidoreductase</keyword>
<dbReference type="GO" id="GO:0042128">
    <property type="term" value="P:nitrate assimilation"/>
    <property type="evidence" value="ECO:0007669"/>
    <property type="project" value="UniProtKB-KW"/>
</dbReference>
<dbReference type="Gene3D" id="2.102.10.10">
    <property type="entry name" value="Rieske [2Fe-2S] iron-sulphur domain"/>
    <property type="match status" value="1"/>
</dbReference>
<evidence type="ECO:0000313" key="9">
    <source>
        <dbReference type="Proteomes" id="UP000294737"/>
    </source>
</evidence>